<dbReference type="InterPro" id="IPR044836">
    <property type="entry name" value="TOL_plant"/>
</dbReference>
<dbReference type="GO" id="GO:0005737">
    <property type="term" value="C:cytoplasm"/>
    <property type="evidence" value="ECO:0007669"/>
    <property type="project" value="UniProtKB-ARBA"/>
</dbReference>
<evidence type="ECO:0000256" key="3">
    <source>
        <dbReference type="ARBA" id="ARBA00022448"/>
    </source>
</evidence>
<dbReference type="PANTHER" id="PTHR45898:SF3">
    <property type="entry name" value="TOM1-LIKE PROTEIN 5"/>
    <property type="match status" value="1"/>
</dbReference>
<dbReference type="Pfam" id="PF00790">
    <property type="entry name" value="VHS"/>
    <property type="match status" value="1"/>
</dbReference>
<comment type="subcellular location">
    <subcellularLocation>
        <location evidence="1">Membrane</location>
        <topology evidence="1">Peripheral membrane protein</topology>
    </subcellularLocation>
</comment>
<feature type="region of interest" description="Disordered" evidence="6">
    <location>
        <begin position="166"/>
        <end position="187"/>
    </location>
</feature>
<proteinExistence type="inferred from homology"/>
<keyword evidence="4" id="KW-0653">Protein transport</keyword>
<dbReference type="InterPro" id="IPR038425">
    <property type="entry name" value="GAT_sf"/>
</dbReference>
<evidence type="ECO:0000256" key="4">
    <source>
        <dbReference type="ARBA" id="ARBA00022927"/>
    </source>
</evidence>
<organism evidence="8 9">
    <name type="scientific">Thlaspi arvense</name>
    <name type="common">Field penny-cress</name>
    <dbReference type="NCBI Taxonomy" id="13288"/>
    <lineage>
        <taxon>Eukaryota</taxon>
        <taxon>Viridiplantae</taxon>
        <taxon>Streptophyta</taxon>
        <taxon>Embryophyta</taxon>
        <taxon>Tracheophyta</taxon>
        <taxon>Spermatophyta</taxon>
        <taxon>Magnoliopsida</taxon>
        <taxon>eudicotyledons</taxon>
        <taxon>Gunneridae</taxon>
        <taxon>Pentapetalae</taxon>
        <taxon>rosids</taxon>
        <taxon>malvids</taxon>
        <taxon>Brassicales</taxon>
        <taxon>Brassicaceae</taxon>
        <taxon>Thlaspideae</taxon>
        <taxon>Thlaspi</taxon>
    </lineage>
</organism>
<dbReference type="GO" id="GO:0043130">
    <property type="term" value="F:ubiquitin binding"/>
    <property type="evidence" value="ECO:0007669"/>
    <property type="project" value="InterPro"/>
</dbReference>
<feature type="region of interest" description="Disordered" evidence="6">
    <location>
        <begin position="259"/>
        <end position="438"/>
    </location>
</feature>
<evidence type="ECO:0000313" key="9">
    <source>
        <dbReference type="Proteomes" id="UP000836841"/>
    </source>
</evidence>
<protein>
    <recommendedName>
        <fullName evidence="7">VHS domain-containing protein</fullName>
    </recommendedName>
</protein>
<dbReference type="GO" id="GO:0016020">
    <property type="term" value="C:membrane"/>
    <property type="evidence" value="ECO:0007669"/>
    <property type="project" value="UniProtKB-SubCell"/>
</dbReference>
<feature type="compositionally biased region" description="Acidic residues" evidence="6">
    <location>
        <begin position="313"/>
        <end position="322"/>
    </location>
</feature>
<feature type="compositionally biased region" description="Low complexity" evidence="6">
    <location>
        <begin position="292"/>
        <end position="308"/>
    </location>
</feature>
<dbReference type="CDD" id="cd03561">
    <property type="entry name" value="VHS"/>
    <property type="match status" value="1"/>
</dbReference>
<dbReference type="Gene3D" id="1.25.40.90">
    <property type="match status" value="1"/>
</dbReference>
<evidence type="ECO:0000313" key="8">
    <source>
        <dbReference type="EMBL" id="CAH2043650.1"/>
    </source>
</evidence>
<feature type="compositionally biased region" description="Polar residues" evidence="6">
    <location>
        <begin position="259"/>
        <end position="286"/>
    </location>
</feature>
<sequence length="438" mass="48144">MAAELVSTATSEKLADVDWGKNIEICELAARDERQAKDVIKAIKKRLGSKNPNTQLYAVQLLEMLMNNIGENIHKQVIDTGVLPTLVKIVKKKSDLPVRERIFLLLDATQTSLGGASGKFPQYYAAYYDLVNAGVKFPQRPDSTPSVVVTAQAVPRNTLNEQLVSARNEGTATTQRRESQTASPSSILQKASTALEVLKEVLDAVDSQNPEGAKDEFTLDLVEQCSFQKERVMHLVMTSRQVSVSLALDDSHEDLLSARTTVQGRSTTSNGYHSNLEPSRSTSNGHQKLELNGSNANTKSSSSISNPNHLKLEDEDEEEEPEQLFRRLRKGKARARPEDEEEASPPQGLPGSLIHTERLNRPLIRPLPSEERSRGSDSQSQSPPVVIPPPPAKHVEREKFFKEKKVDGASGLPGHMRGLSLHSRDGSSSRSGSVDFSD</sequence>
<feature type="domain" description="VHS" evidence="7">
    <location>
        <begin position="9"/>
        <end position="138"/>
    </location>
</feature>
<reference evidence="8 9" key="1">
    <citation type="submission" date="2022-03" db="EMBL/GenBank/DDBJ databases">
        <authorList>
            <person name="Nunn A."/>
            <person name="Chopra R."/>
            <person name="Nunn A."/>
            <person name="Contreras Garrido A."/>
        </authorList>
    </citation>
    <scope>NUCLEOTIDE SEQUENCE [LARGE SCALE GENOMIC DNA]</scope>
</reference>
<dbReference type="SMART" id="SM00288">
    <property type="entry name" value="VHS"/>
    <property type="match status" value="1"/>
</dbReference>
<dbReference type="SUPFAM" id="SSF89009">
    <property type="entry name" value="GAT-like domain"/>
    <property type="match status" value="1"/>
</dbReference>
<evidence type="ECO:0000256" key="2">
    <source>
        <dbReference type="ARBA" id="ARBA00007708"/>
    </source>
</evidence>
<evidence type="ECO:0000259" key="7">
    <source>
        <dbReference type="PROSITE" id="PS50179"/>
    </source>
</evidence>
<dbReference type="PROSITE" id="PS50179">
    <property type="entry name" value="VHS"/>
    <property type="match status" value="1"/>
</dbReference>
<comment type="similarity">
    <text evidence="2">Belongs to the TOM1 family.</text>
</comment>
<accession>A0AAU9RIL5</accession>
<gene>
    <name evidence="8" type="ORF">TAV2_LOCUS5649</name>
</gene>
<dbReference type="GO" id="GO:0043328">
    <property type="term" value="P:protein transport to vacuole involved in ubiquitin-dependent protein catabolic process via the multivesicular body sorting pathway"/>
    <property type="evidence" value="ECO:0007669"/>
    <property type="project" value="InterPro"/>
</dbReference>
<feature type="compositionally biased region" description="Basic and acidic residues" evidence="6">
    <location>
        <begin position="393"/>
        <end position="407"/>
    </location>
</feature>
<evidence type="ECO:0000256" key="1">
    <source>
        <dbReference type="ARBA" id="ARBA00004170"/>
    </source>
</evidence>
<evidence type="ECO:0000256" key="6">
    <source>
        <dbReference type="SAM" id="MobiDB-lite"/>
    </source>
</evidence>
<keyword evidence="9" id="KW-1185">Reference proteome</keyword>
<dbReference type="InterPro" id="IPR008942">
    <property type="entry name" value="ENTH_VHS"/>
</dbReference>
<keyword evidence="5" id="KW-0472">Membrane</keyword>
<dbReference type="Proteomes" id="UP000836841">
    <property type="component" value="Chromosome 2"/>
</dbReference>
<keyword evidence="3" id="KW-0813">Transport</keyword>
<dbReference type="GO" id="GO:0035091">
    <property type="term" value="F:phosphatidylinositol binding"/>
    <property type="evidence" value="ECO:0007669"/>
    <property type="project" value="InterPro"/>
</dbReference>
<dbReference type="Gene3D" id="1.20.58.160">
    <property type="match status" value="1"/>
</dbReference>
<feature type="compositionally biased region" description="Low complexity" evidence="6">
    <location>
        <begin position="428"/>
        <end position="438"/>
    </location>
</feature>
<dbReference type="InterPro" id="IPR002014">
    <property type="entry name" value="VHS_dom"/>
</dbReference>
<evidence type="ECO:0000256" key="5">
    <source>
        <dbReference type="ARBA" id="ARBA00023136"/>
    </source>
</evidence>
<name>A0AAU9RIL5_THLAR</name>
<dbReference type="AlphaFoldDB" id="A0AAU9RIL5"/>
<dbReference type="EMBL" id="OU466858">
    <property type="protein sequence ID" value="CAH2043650.1"/>
    <property type="molecule type" value="Genomic_DNA"/>
</dbReference>
<dbReference type="FunFam" id="1.25.40.90:FF:000028">
    <property type="entry name" value="TOM1-like protein 2"/>
    <property type="match status" value="1"/>
</dbReference>
<dbReference type="PANTHER" id="PTHR45898">
    <property type="entry name" value="TOM1-LIKE PROTEIN"/>
    <property type="match status" value="1"/>
</dbReference>
<dbReference type="SUPFAM" id="SSF48464">
    <property type="entry name" value="ENTH/VHS domain"/>
    <property type="match status" value="1"/>
</dbReference>